<evidence type="ECO:0000256" key="1">
    <source>
        <dbReference type="ARBA" id="ARBA00003421"/>
    </source>
</evidence>
<evidence type="ECO:0000256" key="2">
    <source>
        <dbReference type="ARBA" id="ARBA00004328"/>
    </source>
</evidence>
<evidence type="ECO:0000313" key="12">
    <source>
        <dbReference type="EMBL" id="DAD73690.1"/>
    </source>
</evidence>
<keyword evidence="6" id="KW-0946">Virion</keyword>
<proteinExistence type="predicted"/>
<keyword evidence="5" id="KW-1188">Viral release from host cell</keyword>
<keyword evidence="7" id="KW-0118">Viral capsid assembly</keyword>
<reference evidence="12" key="1">
    <citation type="journal article" date="2021" name="Proc. Natl. Acad. Sci. U.S.A.">
        <title>A Catalog of Tens of Thousands of Viruses from Human Metagenomes Reveals Hidden Associations with Chronic Diseases.</title>
        <authorList>
            <person name="Tisza M.J."/>
            <person name="Buck C.B."/>
        </authorList>
    </citation>
    <scope>NUCLEOTIDE SEQUENCE</scope>
    <source>
        <strain evidence="12">Ctrub15</strain>
    </source>
</reference>
<evidence type="ECO:0000256" key="3">
    <source>
        <dbReference type="ARBA" id="ARBA00022470"/>
    </source>
</evidence>
<dbReference type="GO" id="GO:0044423">
    <property type="term" value="C:virion component"/>
    <property type="evidence" value="ECO:0007669"/>
    <property type="project" value="UniProtKB-KW"/>
</dbReference>
<organism evidence="12">
    <name type="scientific">Podoviridae sp. ctrub15</name>
    <dbReference type="NCBI Taxonomy" id="2826581"/>
    <lineage>
        <taxon>Viruses</taxon>
        <taxon>Duplodnaviria</taxon>
        <taxon>Heunggongvirae</taxon>
        <taxon>Uroviricota</taxon>
        <taxon>Caudoviricetes</taxon>
    </lineage>
</organism>
<evidence type="ECO:0000256" key="7">
    <source>
        <dbReference type="ARBA" id="ARBA00022950"/>
    </source>
</evidence>
<sequence length="563" mass="62565">MDRKELHDSILRRWTQLKTERAPYIDQWYEISRFITPASGRFLAADSPQNLSRSRWNRIYNNTATRAANILAAGLMSGMTDPASQWFALTTGDPNLDSSHAVKQWLDMVQRILEMAFTRTNTYQALHHGWREVGTMGVMAIVVLEDPTNGFYCVPLVAGEYAIGVNYKGEPDTLYRRFSMTAGQLVAKYGRKAVGRNVLMCYDDQKAVDKRFRVIHAIEPRFERDPSKIDNGNMPWRSVVMLLDGDDEGYGILEESGYNEFPAVVGRWGASGSDIYSEEAPGMVALGDVKQLQHQELQKGNAIDFQVDPPKILPTTAKDKEIDFLPGGISYVDMPNSSHQVQSAFNVALNLQHLTADMQEVMQRINQAFNVDLFLMLSGSTKNMTATEVAERHEEKLMMLGPVLSRLNHEVLRPLIERAYNILARAGQIPPPPPELVGQQLNIEYTSMLARSQRAIRANGLTTFLGMIGQIAQFKPEALLKINAFHAVNEYADYYSVAPSVVVPDDEAQAQLQAQQQAQQQQAQAEQMQQGADALSKLGRVPTGDSTMAGQAVNALGALAGQA</sequence>
<protein>
    <submittedName>
        <fullName evidence="12">Head to tail connecting protein</fullName>
    </submittedName>
</protein>
<keyword evidence="4" id="KW-1162">Viral penetration into host cytoplasm</keyword>
<comment type="subcellular location">
    <subcellularLocation>
        <location evidence="2">Virion</location>
    </subcellularLocation>
</comment>
<accession>A0A8S5LUW9</accession>
<keyword evidence="11" id="KW-0175">Coiled coil</keyword>
<keyword evidence="9" id="KW-0231">Viral genome packaging</keyword>
<dbReference type="Pfam" id="PF12236">
    <property type="entry name" value="Head-tail_con"/>
    <property type="match status" value="1"/>
</dbReference>
<evidence type="ECO:0000256" key="8">
    <source>
        <dbReference type="ARBA" id="ARBA00023009"/>
    </source>
</evidence>
<keyword evidence="3" id="KW-1244">Viral short tail ejection system</keyword>
<evidence type="ECO:0000256" key="11">
    <source>
        <dbReference type="SAM" id="Coils"/>
    </source>
</evidence>
<evidence type="ECO:0000256" key="5">
    <source>
        <dbReference type="ARBA" id="ARBA00022612"/>
    </source>
</evidence>
<dbReference type="InterPro" id="IPR020991">
    <property type="entry name" value="Connector_podovirus"/>
</dbReference>
<evidence type="ECO:0000256" key="4">
    <source>
        <dbReference type="ARBA" id="ARBA00022595"/>
    </source>
</evidence>
<evidence type="ECO:0000256" key="10">
    <source>
        <dbReference type="ARBA" id="ARBA00023296"/>
    </source>
</evidence>
<dbReference type="GO" id="GO:0099002">
    <property type="term" value="P:symbiont genome ejection through host cell envelope, short tail mechanism"/>
    <property type="evidence" value="ECO:0007669"/>
    <property type="project" value="UniProtKB-KW"/>
</dbReference>
<name>A0A8S5LUW9_9CAUD</name>
<evidence type="ECO:0000256" key="9">
    <source>
        <dbReference type="ARBA" id="ARBA00023219"/>
    </source>
</evidence>
<keyword evidence="8" id="KW-1171">Viral genome ejection through host cell envelope</keyword>
<comment type="function">
    <text evidence="1">Forms the portal vertex of the capsid. This portal plays critical roles in head assembly, genome packaging, neck/tail attachment, and genome ejection. The portal protein multimerizes as a single ring-shaped homododecamer arranged around a central channel.</text>
</comment>
<feature type="coiled-coil region" evidence="11">
    <location>
        <begin position="511"/>
        <end position="538"/>
    </location>
</feature>
<keyword evidence="10" id="KW-1160">Virus entry into host cell</keyword>
<evidence type="ECO:0000256" key="6">
    <source>
        <dbReference type="ARBA" id="ARBA00022844"/>
    </source>
</evidence>
<dbReference type="EMBL" id="BK014743">
    <property type="protein sequence ID" value="DAD73690.1"/>
    <property type="molecule type" value="Genomic_DNA"/>
</dbReference>